<gene>
    <name evidence="6" type="ORF">RHOBADRAFT_67028</name>
</gene>
<dbReference type="GeneID" id="28979604"/>
<dbReference type="InterPro" id="IPR009053">
    <property type="entry name" value="Prefoldin"/>
</dbReference>
<evidence type="ECO:0000256" key="2">
    <source>
        <dbReference type="ARBA" id="ARBA00023186"/>
    </source>
</evidence>
<dbReference type="PIRSF" id="PIRSF016477">
    <property type="entry name" value="Prefoldin_subunit_4"/>
    <property type="match status" value="1"/>
</dbReference>
<comment type="subunit">
    <text evidence="4">Heterohexamer of two PFD-alpha type and four PFD-beta type subunits.</text>
</comment>
<keyword evidence="2 4" id="KW-0143">Chaperone</keyword>
<dbReference type="Gene3D" id="1.10.287.370">
    <property type="match status" value="1"/>
</dbReference>
<dbReference type="Pfam" id="PF01920">
    <property type="entry name" value="Prefoldin_2"/>
    <property type="match status" value="1"/>
</dbReference>
<dbReference type="PANTHER" id="PTHR21100">
    <property type="entry name" value="PREFOLDIN SUBUNIT 4"/>
    <property type="match status" value="1"/>
</dbReference>
<evidence type="ECO:0000313" key="7">
    <source>
        <dbReference type="Proteomes" id="UP000053890"/>
    </source>
</evidence>
<proteinExistence type="inferred from homology"/>
<dbReference type="GO" id="GO:0051082">
    <property type="term" value="F:unfolded protein binding"/>
    <property type="evidence" value="ECO:0007669"/>
    <property type="project" value="InterPro"/>
</dbReference>
<dbReference type="AlphaFoldDB" id="A0A0P9F7V3"/>
<dbReference type="InterPro" id="IPR016661">
    <property type="entry name" value="PFDN4"/>
</dbReference>
<dbReference type="GO" id="GO:0005737">
    <property type="term" value="C:cytoplasm"/>
    <property type="evidence" value="ECO:0007669"/>
    <property type="project" value="UniProtKB-ARBA"/>
</dbReference>
<dbReference type="OMA" id="KFGRAIN"/>
<dbReference type="RefSeq" id="XP_018267813.1">
    <property type="nucleotide sequence ID" value="XM_018419158.1"/>
</dbReference>
<sequence length="135" mass="15456">MSMRMLDKDDSSADAQVTRVDQDRINAFSRLNSRTDEIVDTLDSLIKQREDLEEVETELELVDDDDQVMYKLDTTFVHLPASEALEHLQAQLDKIRNEVDTLEADKQSCADQMDALKKDLYAKFGTSINLERGDD</sequence>
<keyword evidence="5" id="KW-0175">Coiled coil</keyword>
<comment type="similarity">
    <text evidence="1 4">Belongs to the prefoldin subunit beta family.</text>
</comment>
<dbReference type="FunFam" id="1.10.287.370:FF:000005">
    <property type="entry name" value="Prefoldin subunit 4"/>
    <property type="match status" value="1"/>
</dbReference>
<dbReference type="Proteomes" id="UP000053890">
    <property type="component" value="Unassembled WGS sequence"/>
</dbReference>
<name>A0A0P9F7V3_RHOGW</name>
<evidence type="ECO:0000256" key="4">
    <source>
        <dbReference type="PIRNR" id="PIRNR016477"/>
    </source>
</evidence>
<comment type="function">
    <text evidence="3 4">Binds specifically to cytosolic chaperonin (c-CPN) and transfers target proteins to it. Binds to nascent polypeptide chain and promotes folding in an environment in which there are many competing pathways for nonnative proteins.</text>
</comment>
<dbReference type="InterPro" id="IPR002777">
    <property type="entry name" value="PFD_beta-like"/>
</dbReference>
<evidence type="ECO:0000256" key="5">
    <source>
        <dbReference type="SAM" id="Coils"/>
    </source>
</evidence>
<dbReference type="GO" id="GO:0006457">
    <property type="term" value="P:protein folding"/>
    <property type="evidence" value="ECO:0007669"/>
    <property type="project" value="UniProtKB-UniRule"/>
</dbReference>
<organism evidence="6 7">
    <name type="scientific">Rhodotorula graminis (strain WP1)</name>
    <dbReference type="NCBI Taxonomy" id="578459"/>
    <lineage>
        <taxon>Eukaryota</taxon>
        <taxon>Fungi</taxon>
        <taxon>Dikarya</taxon>
        <taxon>Basidiomycota</taxon>
        <taxon>Pucciniomycotina</taxon>
        <taxon>Microbotryomycetes</taxon>
        <taxon>Sporidiobolales</taxon>
        <taxon>Sporidiobolaceae</taxon>
        <taxon>Rhodotorula</taxon>
    </lineage>
</organism>
<dbReference type="OrthoDB" id="10250441at2759"/>
<dbReference type="SUPFAM" id="SSF46579">
    <property type="entry name" value="Prefoldin"/>
    <property type="match status" value="1"/>
</dbReference>
<reference evidence="6 7" key="1">
    <citation type="journal article" date="2015" name="Front. Microbiol.">
        <title>Genome sequence of the plant growth promoting endophytic yeast Rhodotorula graminis WP1.</title>
        <authorList>
            <person name="Firrincieli A."/>
            <person name="Otillar R."/>
            <person name="Salamov A."/>
            <person name="Schmutz J."/>
            <person name="Khan Z."/>
            <person name="Redman R.S."/>
            <person name="Fleck N.D."/>
            <person name="Lindquist E."/>
            <person name="Grigoriev I.V."/>
            <person name="Doty S.L."/>
        </authorList>
    </citation>
    <scope>NUCLEOTIDE SEQUENCE [LARGE SCALE GENOMIC DNA]</scope>
    <source>
        <strain evidence="6 7">WP1</strain>
    </source>
</reference>
<evidence type="ECO:0000256" key="3">
    <source>
        <dbReference type="ARBA" id="ARBA00024667"/>
    </source>
</evidence>
<feature type="coiled-coil region" evidence="5">
    <location>
        <begin position="42"/>
        <end position="119"/>
    </location>
</feature>
<protein>
    <recommendedName>
        <fullName evidence="4">Prefoldin subunit 4</fullName>
    </recommendedName>
</protein>
<dbReference type="EMBL" id="KQ474091">
    <property type="protein sequence ID" value="KPV71764.1"/>
    <property type="molecule type" value="Genomic_DNA"/>
</dbReference>
<evidence type="ECO:0000313" key="6">
    <source>
        <dbReference type="EMBL" id="KPV71764.1"/>
    </source>
</evidence>
<dbReference type="STRING" id="578459.A0A0P9F7V3"/>
<keyword evidence="7" id="KW-1185">Reference proteome</keyword>
<dbReference type="GO" id="GO:0016272">
    <property type="term" value="C:prefoldin complex"/>
    <property type="evidence" value="ECO:0007669"/>
    <property type="project" value="UniProtKB-UniRule"/>
</dbReference>
<dbReference type="PANTHER" id="PTHR21100:SF9">
    <property type="entry name" value="PREFOLDIN SUBUNIT 4"/>
    <property type="match status" value="1"/>
</dbReference>
<evidence type="ECO:0000256" key="1">
    <source>
        <dbReference type="ARBA" id="ARBA00008045"/>
    </source>
</evidence>
<accession>A0A0P9F7V3</accession>